<dbReference type="EMBL" id="CAXIPR030001552">
    <property type="protein sequence ID" value="CAM0148828.1"/>
    <property type="molecule type" value="Genomic_DNA"/>
</dbReference>
<evidence type="ECO:0000256" key="4">
    <source>
        <dbReference type="ARBA" id="ARBA00022741"/>
    </source>
</evidence>
<comment type="similarity">
    <text evidence="1">Belongs to the disease resistance NB-LRR family.</text>
</comment>
<dbReference type="Gene3D" id="1.20.5.4130">
    <property type="match status" value="1"/>
</dbReference>
<evidence type="ECO:0000259" key="7">
    <source>
        <dbReference type="Pfam" id="PF00931"/>
    </source>
</evidence>
<sequence>MAATTSIAVSVSMGVLKPILGKLTALLVDKCKKLKGVRKQLEFLQEELSTMYAFLEKLEPMDELDPLANNWRSHVREMTYDIEDVIDDFTCKLGSEDGPKEGFLKKTSRRLKALRARHPIASQISELRARVLEANERRKRYELNDFVPTSTSTTVDPRLSALYNEASSLVGIENPKEELISMLMDERREKLSVVSIVGLGGLGKTTLARKVYHEVGEQFNCKAFVSVSQTPDISRLLHALLSQLGLPPPSCARELTDLIDYLREYLLTKRYLIVVDDLWDVPTWNIIKCVFPENGKPCRVIVTTRQRDVAVSCSSDDQGVHSMRPLNDQDSRKLFNNRIFGPDSEDACPPQFIDVSCEILKKCRGLPLAIITVASILACQRTRLKEEWEHIKDCLAAQEPTNTTLNDMMHILDLSYKFLPRRLQACFLYLGAYPEDFEIEKDDLVRKLVAEGFVSGSISRDAWHVAEDYLNELVNRSMIIQHVRMSYDYYDPDELPYYKLHDMMLEMILKKCRENNFARLAHDQQEAIADLQVKVRRLAVHHISDAKDDTAVDVIIGRHLSQVRSLSLFGANCVPPLSELRFLRVLFLLFEVLWYEKSVVDLTCVSQLSLLRYLKVTCRGSPYIEVVLPSRIRSMQRLETLEIYGVATCSIPPDIAELPCLSHLKIRSRGANQMLPDGFCKVKSLRILRGFRLPADSSHHIIEGLGELTNLAELSVDCHPDGQFFGPCVPMTATWMAAWSSSLNKLSNLRMLRVDSFPYSCCADALSSWVSPPFPFLEQLDVQGWTFSTVPRWIGGLHSLQSLRFGVKEVSNLRICGMLPNLIKLYLRIEGDVPAEGIVISGSTGFKLLEEFHLETRSISEVAFEAGAMPNLRYLWLTFDQKESDKATVPVGLEHLGRLSVIHIIGARVAGSTDTRDRFDAFSDMFREAVKGLPSQPEFQSFNNFEKFRYQE</sequence>
<dbReference type="Pfam" id="PF00931">
    <property type="entry name" value="NB-ARC"/>
    <property type="match status" value="1"/>
</dbReference>
<keyword evidence="6" id="KW-0175">Coiled coil</keyword>
<accession>A0ABC9H3M3</accession>
<evidence type="ECO:0000313" key="13">
    <source>
        <dbReference type="Proteomes" id="UP001497457"/>
    </source>
</evidence>
<dbReference type="InterPro" id="IPR055414">
    <property type="entry name" value="LRR_R13L4/SHOC2-like"/>
</dbReference>
<dbReference type="InterPro" id="IPR002182">
    <property type="entry name" value="NB-ARC"/>
</dbReference>
<proteinExistence type="inferred from homology"/>
<dbReference type="Proteomes" id="UP001497457">
    <property type="component" value="Chromosome 10rd"/>
</dbReference>
<dbReference type="GO" id="GO:0009626">
    <property type="term" value="P:plant-type hypersensitive response"/>
    <property type="evidence" value="ECO:0007669"/>
    <property type="project" value="UniProtKB-ARBA"/>
</dbReference>
<feature type="domain" description="Disease resistance N-terminal" evidence="8">
    <location>
        <begin position="15"/>
        <end position="100"/>
    </location>
</feature>
<dbReference type="AlphaFoldDB" id="A0ABC9H3M3"/>
<evidence type="ECO:0000313" key="12">
    <source>
        <dbReference type="EMBL" id="CAM0148828.1"/>
    </source>
</evidence>
<dbReference type="FunFam" id="1.10.10.10:FF:000322">
    <property type="entry name" value="Probable disease resistance protein At1g63360"/>
    <property type="match status" value="1"/>
</dbReference>
<dbReference type="Proteomes" id="UP001497457">
    <property type="component" value="Unassembled WGS sequence"/>
</dbReference>
<dbReference type="GO" id="GO:0002758">
    <property type="term" value="P:innate immune response-activating signaling pathway"/>
    <property type="evidence" value="ECO:0007669"/>
    <property type="project" value="UniProtKB-ARBA"/>
</dbReference>
<dbReference type="SUPFAM" id="SSF52540">
    <property type="entry name" value="P-loop containing nucleoside triphosphate hydrolases"/>
    <property type="match status" value="1"/>
</dbReference>
<dbReference type="Pfam" id="PF18052">
    <property type="entry name" value="Rx_N"/>
    <property type="match status" value="1"/>
</dbReference>
<dbReference type="InterPro" id="IPR038005">
    <property type="entry name" value="RX-like_CC"/>
</dbReference>
<evidence type="ECO:0000256" key="3">
    <source>
        <dbReference type="ARBA" id="ARBA00022737"/>
    </source>
</evidence>
<dbReference type="GO" id="GO:0000166">
    <property type="term" value="F:nucleotide binding"/>
    <property type="evidence" value="ECO:0007669"/>
    <property type="project" value="UniProtKB-KW"/>
</dbReference>
<keyword evidence="13" id="KW-1185">Reference proteome</keyword>
<name>A0ABC9H3M3_9POAL</name>
<dbReference type="PANTHER" id="PTHR23155">
    <property type="entry name" value="DISEASE RESISTANCE PROTEIN RP"/>
    <property type="match status" value="1"/>
</dbReference>
<dbReference type="InterPro" id="IPR032675">
    <property type="entry name" value="LRR_dom_sf"/>
</dbReference>
<protein>
    <submittedName>
        <fullName evidence="12">Uncharacterized protein</fullName>
    </submittedName>
</protein>
<dbReference type="Pfam" id="PF23559">
    <property type="entry name" value="WHD_DRP"/>
    <property type="match status" value="1"/>
</dbReference>
<feature type="domain" description="NB-ARC" evidence="7">
    <location>
        <begin position="173"/>
        <end position="340"/>
    </location>
</feature>
<dbReference type="InterPro" id="IPR044974">
    <property type="entry name" value="Disease_R_plants"/>
</dbReference>
<dbReference type="SUPFAM" id="SSF52058">
    <property type="entry name" value="L domain-like"/>
    <property type="match status" value="1"/>
</dbReference>
<dbReference type="GO" id="GO:0042742">
    <property type="term" value="P:defense response to bacterium"/>
    <property type="evidence" value="ECO:0007669"/>
    <property type="project" value="UniProtKB-ARBA"/>
</dbReference>
<feature type="domain" description="Disease resistance R13L4/SHOC-2-like LRR" evidence="10">
    <location>
        <begin position="562"/>
        <end position="938"/>
    </location>
</feature>
<dbReference type="Gene3D" id="1.10.10.10">
    <property type="entry name" value="Winged helix-like DNA-binding domain superfamily/Winged helix DNA-binding domain"/>
    <property type="match status" value="1"/>
</dbReference>
<dbReference type="InterPro" id="IPR041118">
    <property type="entry name" value="Rx_N"/>
</dbReference>
<dbReference type="CDD" id="cd14798">
    <property type="entry name" value="RX-CC_like"/>
    <property type="match status" value="1"/>
</dbReference>
<keyword evidence="2" id="KW-0433">Leucine-rich repeat</keyword>
<evidence type="ECO:0000256" key="1">
    <source>
        <dbReference type="ARBA" id="ARBA00008894"/>
    </source>
</evidence>
<evidence type="ECO:0000259" key="9">
    <source>
        <dbReference type="Pfam" id="PF23559"/>
    </source>
</evidence>
<dbReference type="InterPro" id="IPR058922">
    <property type="entry name" value="WHD_DRP"/>
</dbReference>
<dbReference type="Gene3D" id="3.80.10.10">
    <property type="entry name" value="Ribonuclease Inhibitor"/>
    <property type="match status" value="1"/>
</dbReference>
<reference evidence="12 13" key="1">
    <citation type="submission" date="2024-10" db="EMBL/GenBank/DDBJ databases">
        <authorList>
            <person name="Ryan C."/>
        </authorList>
    </citation>
    <scope>NUCLEOTIDE SEQUENCE [LARGE SCALE GENOMIC DNA]</scope>
</reference>
<organism evidence="12 13">
    <name type="scientific">Urochloa decumbens</name>
    <dbReference type="NCBI Taxonomy" id="240449"/>
    <lineage>
        <taxon>Eukaryota</taxon>
        <taxon>Viridiplantae</taxon>
        <taxon>Streptophyta</taxon>
        <taxon>Embryophyta</taxon>
        <taxon>Tracheophyta</taxon>
        <taxon>Spermatophyta</taxon>
        <taxon>Magnoliopsida</taxon>
        <taxon>Liliopsida</taxon>
        <taxon>Poales</taxon>
        <taxon>Poaceae</taxon>
        <taxon>PACMAD clade</taxon>
        <taxon>Panicoideae</taxon>
        <taxon>Panicodae</taxon>
        <taxon>Paniceae</taxon>
        <taxon>Melinidinae</taxon>
        <taxon>Urochloa</taxon>
    </lineage>
</organism>
<evidence type="ECO:0000259" key="8">
    <source>
        <dbReference type="Pfam" id="PF18052"/>
    </source>
</evidence>
<evidence type="ECO:0000256" key="2">
    <source>
        <dbReference type="ARBA" id="ARBA00022614"/>
    </source>
</evidence>
<dbReference type="PRINTS" id="PR00364">
    <property type="entry name" value="DISEASERSIST"/>
</dbReference>
<dbReference type="Gene3D" id="1.10.8.430">
    <property type="entry name" value="Helical domain of apoptotic protease-activating factors"/>
    <property type="match status" value="1"/>
</dbReference>
<dbReference type="FunFam" id="3.40.50.300:FF:001091">
    <property type="entry name" value="Probable disease resistance protein At1g61300"/>
    <property type="match status" value="1"/>
</dbReference>
<dbReference type="InterPro" id="IPR036388">
    <property type="entry name" value="WH-like_DNA-bd_sf"/>
</dbReference>
<gene>
    <name evidence="12" type="ORF">URODEC1_LOCUS122068</name>
    <name evidence="11" type="ORF">URODEC1_LOCUS3452</name>
</gene>
<keyword evidence="4" id="KW-0547">Nucleotide-binding</keyword>
<feature type="domain" description="Disease resistance protein winged helix" evidence="9">
    <location>
        <begin position="433"/>
        <end position="508"/>
    </location>
</feature>
<dbReference type="InterPro" id="IPR027417">
    <property type="entry name" value="P-loop_NTPase"/>
</dbReference>
<dbReference type="InterPro" id="IPR042197">
    <property type="entry name" value="Apaf_helical"/>
</dbReference>
<evidence type="ECO:0000259" key="10">
    <source>
        <dbReference type="Pfam" id="PF23598"/>
    </source>
</evidence>
<evidence type="ECO:0000256" key="5">
    <source>
        <dbReference type="ARBA" id="ARBA00022821"/>
    </source>
</evidence>
<dbReference type="EMBL" id="OZ075120">
    <property type="protein sequence ID" value="CAL4890794.1"/>
    <property type="molecule type" value="Genomic_DNA"/>
</dbReference>
<evidence type="ECO:0000313" key="11">
    <source>
        <dbReference type="EMBL" id="CAL4890794.1"/>
    </source>
</evidence>
<keyword evidence="5" id="KW-0611">Plant defense</keyword>
<dbReference type="PANTHER" id="PTHR23155:SF906">
    <property type="entry name" value="OS08G0205100 PROTEIN"/>
    <property type="match status" value="1"/>
</dbReference>
<evidence type="ECO:0000256" key="6">
    <source>
        <dbReference type="ARBA" id="ARBA00023054"/>
    </source>
</evidence>
<dbReference type="Pfam" id="PF23598">
    <property type="entry name" value="LRR_14"/>
    <property type="match status" value="1"/>
</dbReference>
<keyword evidence="3" id="KW-0677">Repeat</keyword>
<dbReference type="Gene3D" id="3.40.50.300">
    <property type="entry name" value="P-loop containing nucleotide triphosphate hydrolases"/>
    <property type="match status" value="1"/>
</dbReference>